<proteinExistence type="predicted"/>
<sequence>MNINENGITDMYTIHEILSRARMREPQNIPSEASRSARQISIRARKQAARERNGW</sequence>
<reference evidence="2" key="1">
    <citation type="submission" date="2021-01" db="EMBL/GenBank/DDBJ databases">
        <title>Whole genome shotgun sequence of Rhizocola hellebori NBRC 109834.</title>
        <authorList>
            <person name="Komaki H."/>
            <person name="Tamura T."/>
        </authorList>
    </citation>
    <scope>NUCLEOTIDE SEQUENCE</scope>
    <source>
        <strain evidence="2">NBRC 109834</strain>
    </source>
</reference>
<organism evidence="2 3">
    <name type="scientific">Rhizocola hellebori</name>
    <dbReference type="NCBI Taxonomy" id="1392758"/>
    <lineage>
        <taxon>Bacteria</taxon>
        <taxon>Bacillati</taxon>
        <taxon>Actinomycetota</taxon>
        <taxon>Actinomycetes</taxon>
        <taxon>Micromonosporales</taxon>
        <taxon>Micromonosporaceae</taxon>
        <taxon>Rhizocola</taxon>
    </lineage>
</organism>
<dbReference type="Proteomes" id="UP000612899">
    <property type="component" value="Unassembled WGS sequence"/>
</dbReference>
<accession>A0A8J3QED9</accession>
<gene>
    <name evidence="2" type="ORF">Rhe02_61750</name>
</gene>
<keyword evidence="3" id="KW-1185">Reference proteome</keyword>
<dbReference type="AlphaFoldDB" id="A0A8J3QED9"/>
<protein>
    <submittedName>
        <fullName evidence="2">Uncharacterized protein</fullName>
    </submittedName>
</protein>
<evidence type="ECO:0000313" key="3">
    <source>
        <dbReference type="Proteomes" id="UP000612899"/>
    </source>
</evidence>
<feature type="region of interest" description="Disordered" evidence="1">
    <location>
        <begin position="23"/>
        <end position="55"/>
    </location>
</feature>
<name>A0A8J3QED9_9ACTN</name>
<comment type="caution">
    <text evidence="2">The sequence shown here is derived from an EMBL/GenBank/DDBJ whole genome shotgun (WGS) entry which is preliminary data.</text>
</comment>
<dbReference type="RefSeq" id="WP_203911867.1">
    <property type="nucleotide sequence ID" value="NZ_BONY01000044.1"/>
</dbReference>
<evidence type="ECO:0000313" key="2">
    <source>
        <dbReference type="EMBL" id="GIH08108.1"/>
    </source>
</evidence>
<evidence type="ECO:0000256" key="1">
    <source>
        <dbReference type="SAM" id="MobiDB-lite"/>
    </source>
</evidence>
<dbReference type="EMBL" id="BONY01000044">
    <property type="protein sequence ID" value="GIH08108.1"/>
    <property type="molecule type" value="Genomic_DNA"/>
</dbReference>
<feature type="compositionally biased region" description="Low complexity" evidence="1">
    <location>
        <begin position="31"/>
        <end position="42"/>
    </location>
</feature>